<dbReference type="PANTHER" id="PTHR11610:SF37">
    <property type="entry name" value="GH01208P"/>
    <property type="match status" value="1"/>
</dbReference>
<keyword evidence="8" id="KW-1185">Reference proteome</keyword>
<evidence type="ECO:0000256" key="3">
    <source>
        <dbReference type="ARBA" id="ARBA00022525"/>
    </source>
</evidence>
<comment type="subcellular location">
    <subcellularLocation>
        <location evidence="1">Secreted</location>
    </subcellularLocation>
</comment>
<sequence>MCKTLWTLLFLTGIFQISELATLRCYEGSMDTYKVYELSNPAPLLNSTCMDASLPTIIYTFGYRGKCNGPATSAMLNGYIGTKKRNVILLDWEEEARSGILGISLGYAMYALPNSKRVGQELGAAILKLHNAGLQLNTIHLLGHSLGAHLMGYTGRWIREQGHVIPRITGLDPARALFEGIFATRSALDRTCAQFVDIIHTNPGNYGSTTSVGSVDIWPNYSSDGMQPGCPQGSHPMFSWDDLCSHNRAVEYFAESLSNGTGFVAASAASYNEWIALNDTTANNIYLGELVNIRAHGNYYLSTNGQSPFYKGMDGLKPREQERSRRHTKRNTLTILGIPILGFFGNSN</sequence>
<dbReference type="SUPFAM" id="SSF53474">
    <property type="entry name" value="alpha/beta-Hydrolases"/>
    <property type="match status" value="1"/>
</dbReference>
<evidence type="ECO:0000256" key="4">
    <source>
        <dbReference type="RuleBase" id="RU004262"/>
    </source>
</evidence>
<accession>A0AAV1JL55</accession>
<dbReference type="InterPro" id="IPR013818">
    <property type="entry name" value="Lipase"/>
</dbReference>
<feature type="chain" id="PRO_5043471839" description="Lipase domain-containing protein" evidence="5">
    <location>
        <begin position="21"/>
        <end position="348"/>
    </location>
</feature>
<reference evidence="7 8" key="1">
    <citation type="submission" date="2023-11" db="EMBL/GenBank/DDBJ databases">
        <authorList>
            <person name="Okamura Y."/>
        </authorList>
    </citation>
    <scope>NUCLEOTIDE SEQUENCE [LARGE SCALE GENOMIC DNA]</scope>
</reference>
<dbReference type="Proteomes" id="UP001497472">
    <property type="component" value="Unassembled WGS sequence"/>
</dbReference>
<keyword evidence="3" id="KW-0964">Secreted</keyword>
<feature type="signal peptide" evidence="5">
    <location>
        <begin position="1"/>
        <end position="20"/>
    </location>
</feature>
<evidence type="ECO:0000313" key="8">
    <source>
        <dbReference type="Proteomes" id="UP001497472"/>
    </source>
</evidence>
<dbReference type="AlphaFoldDB" id="A0AAV1JL55"/>
<evidence type="ECO:0000256" key="2">
    <source>
        <dbReference type="ARBA" id="ARBA00010701"/>
    </source>
</evidence>
<organism evidence="7 8">
    <name type="scientific">Leptosia nina</name>
    <dbReference type="NCBI Taxonomy" id="320188"/>
    <lineage>
        <taxon>Eukaryota</taxon>
        <taxon>Metazoa</taxon>
        <taxon>Ecdysozoa</taxon>
        <taxon>Arthropoda</taxon>
        <taxon>Hexapoda</taxon>
        <taxon>Insecta</taxon>
        <taxon>Pterygota</taxon>
        <taxon>Neoptera</taxon>
        <taxon>Endopterygota</taxon>
        <taxon>Lepidoptera</taxon>
        <taxon>Glossata</taxon>
        <taxon>Ditrysia</taxon>
        <taxon>Papilionoidea</taxon>
        <taxon>Pieridae</taxon>
        <taxon>Pierinae</taxon>
        <taxon>Leptosia</taxon>
    </lineage>
</organism>
<evidence type="ECO:0000256" key="1">
    <source>
        <dbReference type="ARBA" id="ARBA00004613"/>
    </source>
</evidence>
<keyword evidence="5" id="KW-0732">Signal</keyword>
<evidence type="ECO:0000313" key="7">
    <source>
        <dbReference type="EMBL" id="CAK1549405.1"/>
    </source>
</evidence>
<evidence type="ECO:0000256" key="5">
    <source>
        <dbReference type="SAM" id="SignalP"/>
    </source>
</evidence>
<protein>
    <recommendedName>
        <fullName evidence="6">Lipase domain-containing protein</fullName>
    </recommendedName>
</protein>
<proteinExistence type="inferred from homology"/>
<dbReference type="InterPro" id="IPR000734">
    <property type="entry name" value="TAG_lipase"/>
</dbReference>
<dbReference type="GO" id="GO:0005615">
    <property type="term" value="C:extracellular space"/>
    <property type="evidence" value="ECO:0007669"/>
    <property type="project" value="TreeGrafter"/>
</dbReference>
<dbReference type="GO" id="GO:0017171">
    <property type="term" value="F:serine hydrolase activity"/>
    <property type="evidence" value="ECO:0007669"/>
    <property type="project" value="TreeGrafter"/>
</dbReference>
<dbReference type="PRINTS" id="PR00821">
    <property type="entry name" value="TAGLIPASE"/>
</dbReference>
<dbReference type="Pfam" id="PF00151">
    <property type="entry name" value="Lipase"/>
    <property type="match status" value="1"/>
</dbReference>
<dbReference type="PANTHER" id="PTHR11610">
    <property type="entry name" value="LIPASE"/>
    <property type="match status" value="1"/>
</dbReference>
<dbReference type="GO" id="GO:0016298">
    <property type="term" value="F:lipase activity"/>
    <property type="evidence" value="ECO:0007669"/>
    <property type="project" value="InterPro"/>
</dbReference>
<evidence type="ECO:0000259" key="6">
    <source>
        <dbReference type="Pfam" id="PF00151"/>
    </source>
</evidence>
<dbReference type="Gene3D" id="3.40.50.1820">
    <property type="entry name" value="alpha/beta hydrolase"/>
    <property type="match status" value="1"/>
</dbReference>
<name>A0AAV1JL55_9NEOP</name>
<dbReference type="GO" id="GO:0016042">
    <property type="term" value="P:lipid catabolic process"/>
    <property type="evidence" value="ECO:0007669"/>
    <property type="project" value="TreeGrafter"/>
</dbReference>
<comment type="similarity">
    <text evidence="2 4">Belongs to the AB hydrolase superfamily. Lipase family.</text>
</comment>
<comment type="caution">
    <text evidence="7">The sequence shown here is derived from an EMBL/GenBank/DDBJ whole genome shotgun (WGS) entry which is preliminary data.</text>
</comment>
<dbReference type="EMBL" id="CAVLEF010000011">
    <property type="protein sequence ID" value="CAK1549405.1"/>
    <property type="molecule type" value="Genomic_DNA"/>
</dbReference>
<gene>
    <name evidence="7" type="ORF">LNINA_LOCUS8704</name>
</gene>
<dbReference type="InterPro" id="IPR029058">
    <property type="entry name" value="AB_hydrolase_fold"/>
</dbReference>
<feature type="domain" description="Lipase" evidence="6">
    <location>
        <begin position="50"/>
        <end position="309"/>
    </location>
</feature>